<protein>
    <submittedName>
        <fullName evidence="1">Uncharacterized protein</fullName>
    </submittedName>
</protein>
<gene>
    <name evidence="1" type="ORF">SAMN02194393_05161</name>
</gene>
<reference evidence="1 2" key="1">
    <citation type="submission" date="2017-02" db="EMBL/GenBank/DDBJ databases">
        <authorList>
            <person name="Peterson S.W."/>
        </authorList>
    </citation>
    <scope>NUCLEOTIDE SEQUENCE [LARGE SCALE GENOMIC DNA]</scope>
    <source>
        <strain evidence="1 2">M1</strain>
    </source>
</reference>
<evidence type="ECO:0000313" key="2">
    <source>
        <dbReference type="Proteomes" id="UP000190285"/>
    </source>
</evidence>
<proteinExistence type="predicted"/>
<dbReference type="Proteomes" id="UP000190285">
    <property type="component" value="Unassembled WGS sequence"/>
</dbReference>
<sequence length="280" mass="32102">MNDRIDKLNLNIYEIRTLVLEALKNKSETQYVNLCCEVAKVAVTKGITNDPNKNSYCSSGFIYLNDRDEDYVREIIWNLITENILTIGINSSNPNWPWLKLTEYGKKVVESEMPVPHDPSGYLARIHDQIPKLDNVIYIYLEECLRTYNINALLSSTIALGCASEKALLLLIEAYTNAISDSKRREKFKQKTNGRMIKRQFDEFTKAISNLVGSMPSDISDGLNNVLIGVFEMIRNCRNDAGHPTGKVIEKEILFANIQVFIPYCKKVYELIDYWNENVI</sequence>
<evidence type="ECO:0000313" key="1">
    <source>
        <dbReference type="EMBL" id="SKC90429.1"/>
    </source>
</evidence>
<dbReference type="AlphaFoldDB" id="A0A1T5MR90"/>
<dbReference type="STRING" id="36842.SAMN02194393_05161"/>
<dbReference type="EMBL" id="FUZT01000022">
    <property type="protein sequence ID" value="SKC90429.1"/>
    <property type="molecule type" value="Genomic_DNA"/>
</dbReference>
<accession>A0A1T5MR90</accession>
<name>A0A1T5MR90_9FIRM</name>
<dbReference type="RefSeq" id="WP_079495752.1">
    <property type="nucleotide sequence ID" value="NZ_FUZT01000022.1"/>
</dbReference>
<dbReference type="OrthoDB" id="2960865at2"/>
<keyword evidence="2" id="KW-1185">Reference proteome</keyword>
<organism evidence="1 2">
    <name type="scientific">Maledivibacter halophilus</name>
    <dbReference type="NCBI Taxonomy" id="36842"/>
    <lineage>
        <taxon>Bacteria</taxon>
        <taxon>Bacillati</taxon>
        <taxon>Bacillota</taxon>
        <taxon>Clostridia</taxon>
        <taxon>Peptostreptococcales</taxon>
        <taxon>Caminicellaceae</taxon>
        <taxon>Maledivibacter</taxon>
    </lineage>
</organism>